<dbReference type="InterPro" id="IPR024079">
    <property type="entry name" value="MetalloPept_cat_dom_sf"/>
</dbReference>
<dbReference type="InterPro" id="IPR003961">
    <property type="entry name" value="FN3_dom"/>
</dbReference>
<dbReference type="Gene3D" id="3.40.390.10">
    <property type="entry name" value="Collagenase (Catalytic Domain)"/>
    <property type="match status" value="1"/>
</dbReference>
<name>A0ABS4L6R2_STRAV</name>
<evidence type="ECO:0000256" key="1">
    <source>
        <dbReference type="ARBA" id="ARBA00023295"/>
    </source>
</evidence>
<dbReference type="SUPFAM" id="SSF50370">
    <property type="entry name" value="Ricin B-like lectins"/>
    <property type="match status" value="1"/>
</dbReference>
<dbReference type="InterPro" id="IPR036116">
    <property type="entry name" value="FN3_sf"/>
</dbReference>
<feature type="region of interest" description="Disordered" evidence="3">
    <location>
        <begin position="425"/>
        <end position="465"/>
    </location>
</feature>
<dbReference type="CDD" id="cd00161">
    <property type="entry name" value="beta-trefoil_Ricin-like"/>
    <property type="match status" value="1"/>
</dbReference>
<dbReference type="Gene3D" id="2.80.10.50">
    <property type="match status" value="1"/>
</dbReference>
<sequence>MTGRRRRPAAAADHRRKPRRLILVTAATAAAGLIAAGIAYSGIGDGAQAAAPVQAAAAEAPAAAPARDQEPEPIAAAPSNETERGMIFDGLEAAPKGDKCVGVYRTAAGLCTHGPDAPPKGVDITKDIEPAVKEKAPAADPASPAAADPASKEGGGRPQDAPAADASATKASAPEPAAAAGSQNVAAGPAGQTVQCDGDGSTGNRVQVVYVHAPGKDRYSEYVASFRKWAADADLIYSASAKETGGVRHIRYVTAADCTPTVLNIELPASSLAEFSATNNALAGKGLDRRDRKYMIFADTQVYCGIGTFAGDERPGQANQSNFGPSYGRTDSGCWGGHTAAHELGHNLGAVNNSAPNTSRGAHCTDEFDVMCYSDTPYYPQMRNICTNQASENILDCNHDDYFHTSPKPGSYLATHWNIADNQFLMKNKGGGTDPGPNPNPTPTPTKKPTPTPTKKPTGGPTVTAAQIQSDSVVVSWPKVDGASWYAVQLNGKHLTWVQSQVLRIYNLQPNTAYKVTVSVRDSSGRDSGPGKAASFRTTGAGGGATTPGTRYVLGNGSTGMAAELWGGRTADGTVLVGGRTNGYAQQQWYFDDAGSGQVRIKSAASGKCLQPGGTPAAGMWVSQQPCAGGNKAQAWKLTSRGGSVTVTDASGGFALTVSSRPYYGYWLLDLQRADGRATQAWTLQKSG</sequence>
<proteinExistence type="predicted"/>
<keyword evidence="7" id="KW-1185">Reference proteome</keyword>
<dbReference type="InterPro" id="IPR013783">
    <property type="entry name" value="Ig-like_fold"/>
</dbReference>
<feature type="compositionally biased region" description="Pro residues" evidence="3">
    <location>
        <begin position="436"/>
        <end position="454"/>
    </location>
</feature>
<keyword evidence="1" id="KW-0378">Hydrolase</keyword>
<dbReference type="Gene3D" id="2.60.40.10">
    <property type="entry name" value="Immunoglobulins"/>
    <property type="match status" value="1"/>
</dbReference>
<keyword evidence="2" id="KW-0119">Carbohydrate metabolism</keyword>
<dbReference type="InterPro" id="IPR000772">
    <property type="entry name" value="Ricin_B_lectin"/>
</dbReference>
<evidence type="ECO:0000313" key="6">
    <source>
        <dbReference type="EMBL" id="MBP2037804.1"/>
    </source>
</evidence>
<keyword evidence="2" id="KW-0624">Polysaccharide degradation</keyword>
<dbReference type="Pfam" id="PF14200">
    <property type="entry name" value="RicinB_lectin_2"/>
    <property type="match status" value="1"/>
</dbReference>
<reference evidence="6 7" key="1">
    <citation type="submission" date="2021-03" db="EMBL/GenBank/DDBJ databases">
        <title>Genomic Encyclopedia of Type Strains, Phase IV (KMG-IV): sequencing the most valuable type-strain genomes for metagenomic binning, comparative biology and taxonomic classification.</title>
        <authorList>
            <person name="Goeker M."/>
        </authorList>
    </citation>
    <scope>NUCLEOTIDE SEQUENCE [LARGE SCALE GENOMIC DNA]</scope>
    <source>
        <strain evidence="6 7">DSM 40526</strain>
    </source>
</reference>
<dbReference type="SUPFAM" id="SSF49265">
    <property type="entry name" value="Fibronectin type III"/>
    <property type="match status" value="1"/>
</dbReference>
<evidence type="ECO:0000256" key="4">
    <source>
        <dbReference type="SAM" id="Phobius"/>
    </source>
</evidence>
<feature type="compositionally biased region" description="Low complexity" evidence="3">
    <location>
        <begin position="138"/>
        <end position="149"/>
    </location>
</feature>
<evidence type="ECO:0000256" key="3">
    <source>
        <dbReference type="SAM" id="MobiDB-lite"/>
    </source>
</evidence>
<dbReference type="PROSITE" id="PS50231">
    <property type="entry name" value="RICIN_B_LECTIN"/>
    <property type="match status" value="1"/>
</dbReference>
<dbReference type="InterPro" id="IPR035992">
    <property type="entry name" value="Ricin_B-like_lectins"/>
</dbReference>
<organism evidence="6 7">
    <name type="scientific">Streptomyces avidinii</name>
    <dbReference type="NCBI Taxonomy" id="1895"/>
    <lineage>
        <taxon>Bacteria</taxon>
        <taxon>Bacillati</taxon>
        <taxon>Actinomycetota</taxon>
        <taxon>Actinomycetes</taxon>
        <taxon>Kitasatosporales</taxon>
        <taxon>Streptomycetaceae</taxon>
        <taxon>Streptomyces</taxon>
    </lineage>
</organism>
<feature type="region of interest" description="Disordered" evidence="3">
    <location>
        <begin position="133"/>
        <end position="201"/>
    </location>
</feature>
<feature type="region of interest" description="Disordered" evidence="3">
    <location>
        <begin position="61"/>
        <end position="81"/>
    </location>
</feature>
<evidence type="ECO:0000256" key="2">
    <source>
        <dbReference type="ARBA" id="ARBA00023326"/>
    </source>
</evidence>
<feature type="compositionally biased region" description="Low complexity" evidence="3">
    <location>
        <begin position="160"/>
        <end position="190"/>
    </location>
</feature>
<keyword evidence="4" id="KW-0812">Transmembrane</keyword>
<accession>A0ABS4L6R2</accession>
<keyword evidence="4" id="KW-1133">Transmembrane helix</keyword>
<protein>
    <recommendedName>
        <fullName evidence="5">Fibronectin type-III domain-containing protein</fullName>
    </recommendedName>
</protein>
<feature type="region of interest" description="Disordered" evidence="3">
    <location>
        <begin position="520"/>
        <end position="548"/>
    </location>
</feature>
<comment type="caution">
    <text evidence="6">The sequence shown here is derived from an EMBL/GenBank/DDBJ whole genome shotgun (WGS) entry which is preliminary data.</text>
</comment>
<feature type="transmembrane region" description="Helical" evidence="4">
    <location>
        <begin position="21"/>
        <end position="43"/>
    </location>
</feature>
<evidence type="ECO:0000259" key="5">
    <source>
        <dbReference type="PROSITE" id="PS50853"/>
    </source>
</evidence>
<keyword evidence="4" id="KW-0472">Membrane</keyword>
<feature type="domain" description="Fibronectin type-III" evidence="5">
    <location>
        <begin position="457"/>
        <end position="541"/>
    </location>
</feature>
<dbReference type="SMART" id="SM00060">
    <property type="entry name" value="FN3"/>
    <property type="match status" value="1"/>
</dbReference>
<dbReference type="Proteomes" id="UP001519310">
    <property type="component" value="Unassembled WGS sequence"/>
</dbReference>
<dbReference type="RefSeq" id="WP_229920484.1">
    <property type="nucleotide sequence ID" value="NZ_BMVL01000006.1"/>
</dbReference>
<gene>
    <name evidence="6" type="ORF">J2Z77_003611</name>
</gene>
<dbReference type="SMART" id="SM00458">
    <property type="entry name" value="RICIN"/>
    <property type="match status" value="1"/>
</dbReference>
<dbReference type="PROSITE" id="PS50853">
    <property type="entry name" value="FN3"/>
    <property type="match status" value="1"/>
</dbReference>
<dbReference type="SUPFAM" id="SSF55486">
    <property type="entry name" value="Metalloproteases ('zincins'), catalytic domain"/>
    <property type="match status" value="1"/>
</dbReference>
<evidence type="ECO:0000313" key="7">
    <source>
        <dbReference type="Proteomes" id="UP001519310"/>
    </source>
</evidence>
<dbReference type="CDD" id="cd00063">
    <property type="entry name" value="FN3"/>
    <property type="match status" value="1"/>
</dbReference>
<keyword evidence="1" id="KW-0326">Glycosidase</keyword>
<dbReference type="EMBL" id="JAGGLQ010000006">
    <property type="protein sequence ID" value="MBP2037804.1"/>
    <property type="molecule type" value="Genomic_DNA"/>
</dbReference>